<keyword evidence="6 8" id="KW-1133">Transmembrane helix</keyword>
<dbReference type="RefSeq" id="WP_039591762.1">
    <property type="nucleotide sequence ID" value="NZ_JQGJ02000007.1"/>
</dbReference>
<evidence type="ECO:0000313" key="10">
    <source>
        <dbReference type="Proteomes" id="UP000030949"/>
    </source>
</evidence>
<evidence type="ECO:0000256" key="3">
    <source>
        <dbReference type="ARBA" id="ARBA00022519"/>
    </source>
</evidence>
<name>A0A0B1Z4U6_9PSED</name>
<feature type="transmembrane region" description="Helical" evidence="8">
    <location>
        <begin position="85"/>
        <end position="103"/>
    </location>
</feature>
<evidence type="ECO:0000256" key="8">
    <source>
        <dbReference type="SAM" id="Phobius"/>
    </source>
</evidence>
<proteinExistence type="predicted"/>
<keyword evidence="5" id="KW-1278">Translocase</keyword>
<dbReference type="Pfam" id="PF02508">
    <property type="entry name" value="Rnf-Nqr"/>
    <property type="match status" value="1"/>
</dbReference>
<feature type="transmembrane region" description="Helical" evidence="8">
    <location>
        <begin position="139"/>
        <end position="157"/>
    </location>
</feature>
<dbReference type="Proteomes" id="UP000030949">
    <property type="component" value="Unassembled WGS sequence"/>
</dbReference>
<dbReference type="GO" id="GO:0005886">
    <property type="term" value="C:plasma membrane"/>
    <property type="evidence" value="ECO:0007669"/>
    <property type="project" value="TreeGrafter"/>
</dbReference>
<dbReference type="InterPro" id="IPR003667">
    <property type="entry name" value="NqrDE/RnfAE"/>
</dbReference>
<evidence type="ECO:0000256" key="5">
    <source>
        <dbReference type="ARBA" id="ARBA00022967"/>
    </source>
</evidence>
<feature type="transmembrane region" description="Helical" evidence="8">
    <location>
        <begin position="12"/>
        <end position="36"/>
    </location>
</feature>
<evidence type="ECO:0000256" key="7">
    <source>
        <dbReference type="ARBA" id="ARBA00023136"/>
    </source>
</evidence>
<evidence type="ECO:0000256" key="4">
    <source>
        <dbReference type="ARBA" id="ARBA00022692"/>
    </source>
</evidence>
<dbReference type="PANTHER" id="PTHR30586">
    <property type="entry name" value="ELECTRON TRANSPORT COMPLEX PROTEIN RNFE"/>
    <property type="match status" value="1"/>
</dbReference>
<dbReference type="GO" id="GO:0012505">
    <property type="term" value="C:endomembrane system"/>
    <property type="evidence" value="ECO:0007669"/>
    <property type="project" value="UniProtKB-SubCell"/>
</dbReference>
<evidence type="ECO:0000256" key="1">
    <source>
        <dbReference type="ARBA" id="ARBA00004127"/>
    </source>
</evidence>
<feature type="transmembrane region" description="Helical" evidence="8">
    <location>
        <begin position="57"/>
        <end position="79"/>
    </location>
</feature>
<feature type="transmembrane region" description="Helical" evidence="8">
    <location>
        <begin position="115"/>
        <end position="133"/>
    </location>
</feature>
<dbReference type="AlphaFoldDB" id="A0A0B1Z4U6"/>
<keyword evidence="3" id="KW-1003">Cell membrane</keyword>
<accession>A0A0B1Z4U6</accession>
<evidence type="ECO:0000256" key="6">
    <source>
        <dbReference type="ARBA" id="ARBA00022989"/>
    </source>
</evidence>
<dbReference type="PANTHER" id="PTHR30586:SF0">
    <property type="entry name" value="ION-TRANSLOCATING OXIDOREDUCTASE COMPLEX SUBUNIT E"/>
    <property type="match status" value="1"/>
</dbReference>
<comment type="subcellular location">
    <subcellularLocation>
        <location evidence="1">Endomembrane system</location>
        <topology evidence="1">Multi-pass membrane protein</topology>
    </subcellularLocation>
</comment>
<evidence type="ECO:0000256" key="2">
    <source>
        <dbReference type="ARBA" id="ARBA00022448"/>
    </source>
</evidence>
<keyword evidence="3" id="KW-0997">Cell inner membrane</keyword>
<keyword evidence="4 8" id="KW-0812">Transmembrane</keyword>
<evidence type="ECO:0000313" key="9">
    <source>
        <dbReference type="EMBL" id="KHK64191.1"/>
    </source>
</evidence>
<dbReference type="EMBL" id="JQGJ01000007">
    <property type="protein sequence ID" value="KHK64191.1"/>
    <property type="molecule type" value="Genomic_DNA"/>
</dbReference>
<comment type="caution">
    <text evidence="9">The sequence shown here is derived from an EMBL/GenBank/DDBJ whole genome shotgun (WGS) entry which is preliminary data.</text>
</comment>
<reference evidence="10" key="1">
    <citation type="submission" date="2015-03" db="EMBL/GenBank/DDBJ databases">
        <title>Pseudomonas frederiksbergensis hydrocarbon degrader.</title>
        <authorList>
            <person name="Brown L.M."/>
            <person name="Ruiz O.N."/>
            <person name="Mueller S."/>
            <person name="Gunasekera T.S."/>
        </authorList>
    </citation>
    <scope>NUCLEOTIDE SEQUENCE [LARGE SCALE GENOMIC DNA]</scope>
    <source>
        <strain evidence="10">SI8</strain>
    </source>
</reference>
<organism evidence="9 10">
    <name type="scientific">Pseudomonas frederiksbergensis</name>
    <dbReference type="NCBI Taxonomy" id="104087"/>
    <lineage>
        <taxon>Bacteria</taxon>
        <taxon>Pseudomonadati</taxon>
        <taxon>Pseudomonadota</taxon>
        <taxon>Gammaproteobacteria</taxon>
        <taxon>Pseudomonadales</taxon>
        <taxon>Pseudomonadaceae</taxon>
        <taxon>Pseudomonas</taxon>
    </lineage>
</organism>
<sequence>MNDSPSWPRALVLVPVVGASDSLVNALILWLAWVVISFAHGSTMALLRPRLTACQQLIASIAVAAAMTACADLLAQAWILERHGALAVYIGWIALSCVALEHTATERRMTVHLRLAGQFGLLVIILGALRELIGRGVPLALLVPGGFILLGLLLAAYQAWIGTKTRSTLEETPPP</sequence>
<keyword evidence="2" id="KW-0813">Transport</keyword>
<protein>
    <submittedName>
        <fullName evidence="9">NADH:quinone oxidoreductase</fullName>
    </submittedName>
</protein>
<keyword evidence="7 8" id="KW-0472">Membrane</keyword>
<dbReference type="OrthoDB" id="7028957at2"/>
<gene>
    <name evidence="9" type="ORF">JZ00_13275</name>
</gene>